<dbReference type="PANTHER" id="PTHR33420">
    <property type="entry name" value="FIMBRIAL SUBUNIT ELFA-RELATED"/>
    <property type="match status" value="1"/>
</dbReference>
<accession>A0A9W3P7V7</accession>
<dbReference type="Proteomes" id="UP000032866">
    <property type="component" value="Chromosome 1"/>
</dbReference>
<organism evidence="3 4">
    <name type="scientific">Burkholderia cepacia GG4</name>
    <dbReference type="NCBI Taxonomy" id="1009846"/>
    <lineage>
        <taxon>Bacteria</taxon>
        <taxon>Pseudomonadati</taxon>
        <taxon>Pseudomonadota</taxon>
        <taxon>Betaproteobacteria</taxon>
        <taxon>Burkholderiales</taxon>
        <taxon>Burkholderiaceae</taxon>
        <taxon>Burkholderia</taxon>
        <taxon>Burkholderia cepacia complex</taxon>
    </lineage>
</organism>
<dbReference type="EMBL" id="CP003774">
    <property type="protein sequence ID" value="AFQ46791.1"/>
    <property type="molecule type" value="Genomic_DNA"/>
</dbReference>
<dbReference type="GO" id="GO:0043709">
    <property type="term" value="P:cell adhesion involved in single-species biofilm formation"/>
    <property type="evidence" value="ECO:0007669"/>
    <property type="project" value="TreeGrafter"/>
</dbReference>
<gene>
    <name evidence="3" type="ORF">GEM_0339</name>
</gene>
<dbReference type="InterPro" id="IPR000259">
    <property type="entry name" value="Adhesion_dom_fimbrial"/>
</dbReference>
<feature type="domain" description="Fimbrial-type adhesion" evidence="2">
    <location>
        <begin position="209"/>
        <end position="350"/>
    </location>
</feature>
<name>A0A9W3P7V7_BURCE</name>
<evidence type="ECO:0000256" key="1">
    <source>
        <dbReference type="ARBA" id="ARBA00022729"/>
    </source>
</evidence>
<dbReference type="InterPro" id="IPR008966">
    <property type="entry name" value="Adhesion_dom_sf"/>
</dbReference>
<dbReference type="KEGG" id="bct:GEM_0339"/>
<evidence type="ECO:0000313" key="4">
    <source>
        <dbReference type="Proteomes" id="UP000032866"/>
    </source>
</evidence>
<proteinExistence type="predicted"/>
<dbReference type="PANTHER" id="PTHR33420:SF3">
    <property type="entry name" value="FIMBRIAL SUBUNIT ELFA"/>
    <property type="match status" value="1"/>
</dbReference>
<dbReference type="GO" id="GO:0009289">
    <property type="term" value="C:pilus"/>
    <property type="evidence" value="ECO:0007669"/>
    <property type="project" value="InterPro"/>
</dbReference>
<reference evidence="3 4" key="1">
    <citation type="journal article" date="2012" name="J. Bacteriol.">
        <title>Complete Genome Sequence of Burkholderia sp. Strain GG4, a Betaproteobacterium That Reduces 3-Oxo-N-Acylhomoserine Lactones and Produces Different N-Acylhomoserine Lactones.</title>
        <authorList>
            <person name="Hong K.W."/>
            <person name="Koh C.L."/>
            <person name="Sam C.K."/>
            <person name="Yin W.F."/>
            <person name="Chan K.G."/>
        </authorList>
    </citation>
    <scope>NUCLEOTIDE SEQUENCE [LARGE SCALE GENOMIC DNA]</scope>
    <source>
        <strain evidence="3 4">GG4</strain>
    </source>
</reference>
<dbReference type="RefSeq" id="WP_014895718.1">
    <property type="nucleotide sequence ID" value="NC_018513.1"/>
</dbReference>
<evidence type="ECO:0000259" key="2">
    <source>
        <dbReference type="Pfam" id="PF00419"/>
    </source>
</evidence>
<sequence>MKFHANNRAIDALKFIILLFFSWIGVNQHAHGQMCNFPGNNNASSFPHFTFNNPSLPFDAPDGAVLATATIEQPFECQAAPDGIGGYSLEYTPMLHATQFPDVGRYGGSGNMHWYVGYRVTNMATGKVFNPSGNAPQEWAPPITSTKPVTGSFRAKIELIKISDNLYNVKEWPYGPLQIGNFRIRKRAQPDVYNYRYLTLGSKRENIKPMPESCTIVNSSVDVRLPPVSSGKLGHVGASAGETGFNIGLNCRAGSNVYVTLTDLTDPGNTGDQLTLTQDSTAKGVKLRISRNGQPVRYGPDSRLPGNPNQWYVGPSVSTSNIPLTAQYVADGPVSGGTVKGVATFTMSYQ</sequence>
<dbReference type="AlphaFoldDB" id="A0A9W3P7V7"/>
<evidence type="ECO:0000313" key="3">
    <source>
        <dbReference type="EMBL" id="AFQ46791.1"/>
    </source>
</evidence>
<dbReference type="Pfam" id="PF00419">
    <property type="entry name" value="Fimbrial"/>
    <property type="match status" value="1"/>
</dbReference>
<keyword evidence="1" id="KW-0732">Signal</keyword>
<dbReference type="InterPro" id="IPR036937">
    <property type="entry name" value="Adhesion_dom_fimbrial_sf"/>
</dbReference>
<dbReference type="InterPro" id="IPR050263">
    <property type="entry name" value="Bact_Fimbrial_Adh_Pro"/>
</dbReference>
<protein>
    <submittedName>
        <fullName evidence="3">Fimbrial protein</fullName>
    </submittedName>
</protein>
<dbReference type="SUPFAM" id="SSF49401">
    <property type="entry name" value="Bacterial adhesins"/>
    <property type="match status" value="1"/>
</dbReference>
<dbReference type="Gene3D" id="2.60.40.1090">
    <property type="entry name" value="Fimbrial-type adhesion domain"/>
    <property type="match status" value="1"/>
</dbReference>